<organism evidence="2">
    <name type="scientific">marine sediment metagenome</name>
    <dbReference type="NCBI Taxonomy" id="412755"/>
    <lineage>
        <taxon>unclassified sequences</taxon>
        <taxon>metagenomes</taxon>
        <taxon>ecological metagenomes</taxon>
    </lineage>
</organism>
<dbReference type="PANTHER" id="PTHR46615:SF1">
    <property type="entry name" value="ARYLSULFATASE K"/>
    <property type="match status" value="1"/>
</dbReference>
<dbReference type="AlphaFoldDB" id="X0Y9Z5"/>
<evidence type="ECO:0000313" key="2">
    <source>
        <dbReference type="EMBL" id="GAG52655.1"/>
    </source>
</evidence>
<feature type="non-terminal residue" evidence="2">
    <location>
        <position position="1"/>
    </location>
</feature>
<sequence length="204" mass="23270">YAGEVTMCDTWLGKLLDRMEELDLMDRTLIFFVSDHGHSLGEHNLTGKIAYAMYPELMDIPALYYDPEVPGGRVSDSLVYNIDFVSTFTNRVGVQMPEPLEGIDLQAVLQGGSAGRPYVTSAFKDFVYVRTREHVLIAHFRNTQHQLFDLKDDPTHDRNIANDHRQLCEELFAKALKDADGELPVYEHETTWADGTKTARRVQY</sequence>
<evidence type="ECO:0000259" key="1">
    <source>
        <dbReference type="Pfam" id="PF00884"/>
    </source>
</evidence>
<dbReference type="GO" id="GO:0004065">
    <property type="term" value="F:arylsulfatase activity"/>
    <property type="evidence" value="ECO:0007669"/>
    <property type="project" value="TreeGrafter"/>
</dbReference>
<dbReference type="SUPFAM" id="SSF53649">
    <property type="entry name" value="Alkaline phosphatase-like"/>
    <property type="match status" value="1"/>
</dbReference>
<dbReference type="InterPro" id="IPR051849">
    <property type="entry name" value="GAG-degrading_sulfatase"/>
</dbReference>
<dbReference type="GO" id="GO:0015024">
    <property type="term" value="F:glucuronate-2-sulfatase activity"/>
    <property type="evidence" value="ECO:0007669"/>
    <property type="project" value="TreeGrafter"/>
</dbReference>
<dbReference type="Gene3D" id="3.40.720.10">
    <property type="entry name" value="Alkaline Phosphatase, subunit A"/>
    <property type="match status" value="1"/>
</dbReference>
<feature type="domain" description="Sulfatase N-terminal" evidence="1">
    <location>
        <begin position="1"/>
        <end position="93"/>
    </location>
</feature>
<dbReference type="InterPro" id="IPR017850">
    <property type="entry name" value="Alkaline_phosphatase_core_sf"/>
</dbReference>
<proteinExistence type="predicted"/>
<comment type="caution">
    <text evidence="2">The sequence shown here is derived from an EMBL/GenBank/DDBJ whole genome shotgun (WGS) entry which is preliminary data.</text>
</comment>
<dbReference type="Pfam" id="PF00884">
    <property type="entry name" value="Sulfatase"/>
    <property type="match status" value="1"/>
</dbReference>
<accession>X0Y9Z5</accession>
<dbReference type="PANTHER" id="PTHR46615">
    <property type="entry name" value="ARYLSULFATASE K"/>
    <property type="match status" value="1"/>
</dbReference>
<gene>
    <name evidence="2" type="ORF">S01H1_81232</name>
</gene>
<reference evidence="2" key="1">
    <citation type="journal article" date="2014" name="Front. Microbiol.">
        <title>High frequency of phylogenetically diverse reductive dehalogenase-homologous genes in deep subseafloor sedimentary metagenomes.</title>
        <authorList>
            <person name="Kawai M."/>
            <person name="Futagami T."/>
            <person name="Toyoda A."/>
            <person name="Takaki Y."/>
            <person name="Nishi S."/>
            <person name="Hori S."/>
            <person name="Arai W."/>
            <person name="Tsubouchi T."/>
            <person name="Morono Y."/>
            <person name="Uchiyama I."/>
            <person name="Ito T."/>
            <person name="Fujiyama A."/>
            <person name="Inagaki F."/>
            <person name="Takami H."/>
        </authorList>
    </citation>
    <scope>NUCLEOTIDE SEQUENCE</scope>
    <source>
        <strain evidence="2">Expedition CK06-06</strain>
    </source>
</reference>
<protein>
    <recommendedName>
        <fullName evidence="1">Sulfatase N-terminal domain-containing protein</fullName>
    </recommendedName>
</protein>
<dbReference type="EMBL" id="BARS01054944">
    <property type="protein sequence ID" value="GAG52655.1"/>
    <property type="molecule type" value="Genomic_DNA"/>
</dbReference>
<dbReference type="InterPro" id="IPR000917">
    <property type="entry name" value="Sulfatase_N"/>
</dbReference>
<name>X0Y9Z5_9ZZZZ</name>